<evidence type="ECO:0000313" key="3">
    <source>
        <dbReference type="Proteomes" id="UP000789524"/>
    </source>
</evidence>
<organism evidence="2 3">
    <name type="scientific">Danaus chrysippus</name>
    <name type="common">African queen</name>
    <dbReference type="NCBI Taxonomy" id="151541"/>
    <lineage>
        <taxon>Eukaryota</taxon>
        <taxon>Metazoa</taxon>
        <taxon>Ecdysozoa</taxon>
        <taxon>Arthropoda</taxon>
        <taxon>Hexapoda</taxon>
        <taxon>Insecta</taxon>
        <taxon>Pterygota</taxon>
        <taxon>Neoptera</taxon>
        <taxon>Endopterygota</taxon>
        <taxon>Lepidoptera</taxon>
        <taxon>Glossata</taxon>
        <taxon>Ditrysia</taxon>
        <taxon>Papilionoidea</taxon>
        <taxon>Nymphalidae</taxon>
        <taxon>Danainae</taxon>
        <taxon>Danaini</taxon>
        <taxon>Danaina</taxon>
        <taxon>Danaus</taxon>
        <taxon>Anosia</taxon>
    </lineage>
</organism>
<evidence type="ECO:0000256" key="1">
    <source>
        <dbReference type="SAM" id="MobiDB-lite"/>
    </source>
</evidence>
<feature type="compositionally biased region" description="Polar residues" evidence="1">
    <location>
        <begin position="39"/>
        <end position="48"/>
    </location>
</feature>
<feature type="region of interest" description="Disordered" evidence="1">
    <location>
        <begin position="1"/>
        <end position="88"/>
    </location>
</feature>
<dbReference type="Proteomes" id="UP000789524">
    <property type="component" value="Unassembled WGS sequence"/>
</dbReference>
<accession>A0A8J2QXT6</accession>
<evidence type="ECO:0000313" key="2">
    <source>
        <dbReference type="EMBL" id="CAG9571805.1"/>
    </source>
</evidence>
<proteinExistence type="predicted"/>
<keyword evidence="3" id="KW-1185">Reference proteome</keyword>
<dbReference type="EMBL" id="CAKASE010000067">
    <property type="protein sequence ID" value="CAG9571805.1"/>
    <property type="molecule type" value="Genomic_DNA"/>
</dbReference>
<feature type="compositionally biased region" description="Basic and acidic residues" evidence="1">
    <location>
        <begin position="62"/>
        <end position="73"/>
    </location>
</feature>
<name>A0A8J2QXT6_9NEOP</name>
<dbReference type="AlphaFoldDB" id="A0A8J2QXT6"/>
<sequence length="88" mass="9955">MLPPRFYGTVNSMKPFPDDGSLSNDDSLSDSDYDVSFSHLSNQTQAQPLTKPRLTFCPEMNPYREEERIRAMLEETTTDSSGNESNSE</sequence>
<gene>
    <name evidence="2" type="ORF">DCHRY22_LOCUS9894</name>
</gene>
<comment type="caution">
    <text evidence="2">The sequence shown here is derived from an EMBL/GenBank/DDBJ whole genome shotgun (WGS) entry which is preliminary data.</text>
</comment>
<feature type="compositionally biased region" description="Polar residues" evidence="1">
    <location>
        <begin position="78"/>
        <end position="88"/>
    </location>
</feature>
<protein>
    <submittedName>
        <fullName evidence="2">(African queen) hypothetical protein</fullName>
    </submittedName>
</protein>
<reference evidence="2" key="1">
    <citation type="submission" date="2021-09" db="EMBL/GenBank/DDBJ databases">
        <authorList>
            <person name="Martin H S."/>
        </authorList>
    </citation>
    <scope>NUCLEOTIDE SEQUENCE</scope>
</reference>